<evidence type="ECO:0008006" key="3">
    <source>
        <dbReference type="Google" id="ProtNLM"/>
    </source>
</evidence>
<dbReference type="SUPFAM" id="SSF52091">
    <property type="entry name" value="SpoIIaa-like"/>
    <property type="match status" value="1"/>
</dbReference>
<sequence>MIKTTLKFSFGEIDIFENYVLTVMKEGITVLPEYNVELLKIANTYFKDRPFGYITNRINSYSVDPRVYLNTSKIKNLVAFAVVSDKELNLTNSEVEKIFLRQPFEVFSSLEEAISWVDSMTTGAEN</sequence>
<evidence type="ECO:0000313" key="2">
    <source>
        <dbReference type="Proteomes" id="UP000515514"/>
    </source>
</evidence>
<keyword evidence="2" id="KW-1185">Reference proteome</keyword>
<evidence type="ECO:0000313" key="1">
    <source>
        <dbReference type="EMBL" id="QNJ98840.1"/>
    </source>
</evidence>
<accession>A0A7G8PWX4</accession>
<protein>
    <recommendedName>
        <fullName evidence="3">STAS/SEC14 domain-containing protein</fullName>
    </recommendedName>
</protein>
<reference evidence="1 2" key="1">
    <citation type="submission" date="2020-04" db="EMBL/GenBank/DDBJ databases">
        <title>Genome sequence of Altibacter aquimarinus strain ALE3EI.</title>
        <authorList>
            <person name="Oh H.-M."/>
            <person name="Jang D."/>
        </authorList>
    </citation>
    <scope>NUCLEOTIDE SEQUENCE [LARGE SCALE GENOMIC DNA]</scope>
    <source>
        <strain evidence="1 2">ALE3EI</strain>
    </source>
</reference>
<dbReference type="EMBL" id="CP052909">
    <property type="protein sequence ID" value="QNJ98840.1"/>
    <property type="molecule type" value="Genomic_DNA"/>
</dbReference>
<dbReference type="AlphaFoldDB" id="A0A7G8PWX4"/>
<dbReference type="KEGG" id="alti:ALE3EI_2298"/>
<proteinExistence type="predicted"/>
<dbReference type="RefSeq" id="WP_233279963.1">
    <property type="nucleotide sequence ID" value="NZ_CP052909.1"/>
</dbReference>
<organism evidence="1 2">
    <name type="scientific">Constantimarinum furrinae</name>
    <dbReference type="NCBI Taxonomy" id="2562285"/>
    <lineage>
        <taxon>Bacteria</taxon>
        <taxon>Pseudomonadati</taxon>
        <taxon>Bacteroidota</taxon>
        <taxon>Flavobacteriia</taxon>
        <taxon>Flavobacteriales</taxon>
        <taxon>Flavobacteriaceae</taxon>
        <taxon>Altibacter/Constantimarinum group</taxon>
        <taxon>Constantimarinum</taxon>
    </lineage>
</organism>
<name>A0A7G8PWX4_9FLAO</name>
<dbReference type="InterPro" id="IPR036513">
    <property type="entry name" value="STAS_dom_sf"/>
</dbReference>
<gene>
    <name evidence="1" type="ORF">ALE3EI_2298</name>
</gene>
<dbReference type="Proteomes" id="UP000515514">
    <property type="component" value="Chromosome"/>
</dbReference>